<evidence type="ECO:0000313" key="2">
    <source>
        <dbReference type="EMBL" id="MCD8472921.1"/>
    </source>
</evidence>
<dbReference type="EMBL" id="JDSQ01000022">
    <property type="protein sequence ID" value="EWS77348.1"/>
    <property type="molecule type" value="Genomic_DNA"/>
</dbReference>
<comment type="caution">
    <text evidence="1">The sequence shown here is derived from an EMBL/GenBank/DDBJ whole genome shotgun (WGS) entry which is preliminary data.</text>
</comment>
<dbReference type="KEGG" id="xtw:AB672_00670"/>
<dbReference type="Proteomes" id="UP001430701">
    <property type="component" value="Unassembled WGS sequence"/>
</dbReference>
<dbReference type="AlphaFoldDB" id="Z9JH51"/>
<evidence type="ECO:0000313" key="4">
    <source>
        <dbReference type="Proteomes" id="UP001430701"/>
    </source>
</evidence>
<proteinExistence type="predicted"/>
<protein>
    <submittedName>
        <fullName evidence="1">Uncharacterized protein</fullName>
    </submittedName>
</protein>
<dbReference type="PATRIC" id="fig|1444770.3.peg.2672"/>
<dbReference type="RefSeq" id="WP_038272347.1">
    <property type="nucleotide sequence ID" value="NZ_CP053627.1"/>
</dbReference>
<organism evidence="1 3">
    <name type="scientific">Xylella taiwanensis</name>
    <dbReference type="NCBI Taxonomy" id="1444770"/>
    <lineage>
        <taxon>Bacteria</taxon>
        <taxon>Pseudomonadati</taxon>
        <taxon>Pseudomonadota</taxon>
        <taxon>Gammaproteobacteria</taxon>
        <taxon>Lysobacterales</taxon>
        <taxon>Lysobacteraceae</taxon>
        <taxon>Xylella</taxon>
    </lineage>
</organism>
<name>Z9JH51_9GAMM</name>
<keyword evidence="4" id="KW-1185">Reference proteome</keyword>
<dbReference type="eggNOG" id="ENOG50305YN">
    <property type="taxonomic scope" value="Bacteria"/>
</dbReference>
<gene>
    <name evidence="1" type="ORF">AF72_11310</name>
    <name evidence="2" type="ORF">LPH55_05430</name>
</gene>
<dbReference type="STRING" id="1444770.AF72_11310"/>
<dbReference type="Proteomes" id="UP000020406">
    <property type="component" value="Unassembled WGS sequence"/>
</dbReference>
<reference evidence="1 3" key="1">
    <citation type="journal article" date="2014" name="Genome Announc.">
        <title>Draft Genome Sequence of Xylella fastidiosa Pear Leaf Scorch Strain in Taiwan.</title>
        <authorList>
            <person name="Su C.C."/>
            <person name="Deng W.L."/>
            <person name="Jan F.J."/>
            <person name="Chang C.J."/>
            <person name="Huang H."/>
            <person name="Chen J."/>
        </authorList>
    </citation>
    <scope>NUCLEOTIDE SEQUENCE [LARGE SCALE GENOMIC DNA]</scope>
    <source>
        <strain evidence="1 3">PLS229</strain>
    </source>
</reference>
<evidence type="ECO:0000313" key="3">
    <source>
        <dbReference type="Proteomes" id="UP000020406"/>
    </source>
</evidence>
<evidence type="ECO:0000313" key="1">
    <source>
        <dbReference type="EMBL" id="EWS77348.1"/>
    </source>
</evidence>
<sequence>MYTNKHHIYWSTVLCVAVTGWPQLGNTQTSKSNAKKLYCWHQNGQRICSDTLPAEAVNAAHEEFSANNGIRKNEVQRAPNANERAAIASEEAQRLADQTAQETRKRADQIMLTAFQTEDDLRQVFLKRIATIDNNVTTARYNATNLRQGLVNLLRSANERELAGQKVPDTLAANIQQRRQDLLSQKRLQTNFEQERAALNGEIEETLQRYRALKSGDINASLLAEPDP</sequence>
<dbReference type="EMBL" id="JAJPPU010000002">
    <property type="protein sequence ID" value="MCD8472921.1"/>
    <property type="molecule type" value="Genomic_DNA"/>
</dbReference>
<accession>Z9JH51</accession>
<reference evidence="2" key="2">
    <citation type="submission" date="2021-11" db="EMBL/GenBank/DDBJ databases">
        <title>Genome sequence of Xylella taiwanensis PLS432.</title>
        <authorList>
            <person name="Weng L.-W."/>
            <person name="Su C.-C."/>
            <person name="Tsai C.-W."/>
            <person name="Kuo C.-H."/>
        </authorList>
    </citation>
    <scope>NUCLEOTIDE SEQUENCE</scope>
    <source>
        <strain evidence="2">PLS432</strain>
    </source>
</reference>
<dbReference type="OrthoDB" id="5966355at2"/>
<dbReference type="GeneID" id="68899790"/>